<evidence type="ECO:0000313" key="9">
    <source>
        <dbReference type="Proteomes" id="UP000324585"/>
    </source>
</evidence>
<evidence type="ECO:0000256" key="5">
    <source>
        <dbReference type="SAM" id="MobiDB-lite"/>
    </source>
</evidence>
<evidence type="ECO:0000256" key="1">
    <source>
        <dbReference type="ARBA" id="ARBA00008999"/>
    </source>
</evidence>
<sequence length="488" mass="55447">MKLIGKERKMLWGKIHDEGLDVRVPDCHFLIIDKPQGMMCSNLSEDIEKKLKVALRPALMNRYYNAAYDWMVGYAKKPGRSWLKGKKLALQNMKNLKKIKSMQLEGLDAYASGVVAFALEDATALVKKFQDFEGGTREYECVALFGKGTNTHYQTGRVVEESDYRQIRKEAIDDIIKEQFTGNIMQVPPIFSEVKLFGKPMWRYARTGKTASDMKVEPRPVTVMSFKIIKFEPPYASFHVECCRHTFIRSLIHDLGHALGSCASVAGLRRTRIGPFKVEDAISGSKQALKKLRTDIHNHARHANSLIPGVVSPQPRKPKPFVPVFSEEPENSEVDPEVQYARQYMHARQKLHQTDQASDTEELGGSISEAEQDEEQKDEEEKDEGEKDEEEIGSRNDVDKTPRASRRRSTSSSDVGEAEDILDDDSDRSADVDSDLTDDEDSDDHHASDDVHYDNDQRTDSDDEDGPEPEYKPPKSQPKHQPDTTVWW</sequence>
<protein>
    <recommendedName>
        <fullName evidence="2">tRNA pseudouridine(55) synthase</fullName>
        <ecNumber evidence="2">5.4.99.25</ecNumber>
    </recommendedName>
</protein>
<comment type="caution">
    <text evidence="8">The sequence shown here is derived from an EMBL/GenBank/DDBJ whole genome shotgun (WGS) entry which is preliminary data.</text>
</comment>
<dbReference type="OrthoDB" id="9995526at2759"/>
<evidence type="ECO:0000259" key="6">
    <source>
        <dbReference type="Pfam" id="PF01509"/>
    </source>
</evidence>
<dbReference type="PANTHER" id="PTHR13767:SF2">
    <property type="entry name" value="PSEUDOURIDYLATE SYNTHASE TRUB1"/>
    <property type="match status" value="1"/>
</dbReference>
<feature type="region of interest" description="Disordered" evidence="5">
    <location>
        <begin position="304"/>
        <end position="335"/>
    </location>
</feature>
<dbReference type="AlphaFoldDB" id="A0A5J4YMN5"/>
<feature type="compositionally biased region" description="Acidic residues" evidence="5">
    <location>
        <begin position="370"/>
        <end position="391"/>
    </location>
</feature>
<name>A0A5J4YMN5_PORPP</name>
<evidence type="ECO:0000313" key="8">
    <source>
        <dbReference type="EMBL" id="KAA8491934.1"/>
    </source>
</evidence>
<dbReference type="Proteomes" id="UP000324585">
    <property type="component" value="Unassembled WGS sequence"/>
</dbReference>
<gene>
    <name evidence="8" type="ORF">FVE85_8416</name>
</gene>
<dbReference type="InterPro" id="IPR002501">
    <property type="entry name" value="PsdUridine_synth_N"/>
</dbReference>
<evidence type="ECO:0000259" key="7">
    <source>
        <dbReference type="Pfam" id="PF16198"/>
    </source>
</evidence>
<dbReference type="SUPFAM" id="SSF55120">
    <property type="entry name" value="Pseudouridine synthase"/>
    <property type="match status" value="1"/>
</dbReference>
<dbReference type="PANTHER" id="PTHR13767">
    <property type="entry name" value="TRNA-PSEUDOURIDINE SYNTHASE"/>
    <property type="match status" value="1"/>
</dbReference>
<comment type="similarity">
    <text evidence="1">Belongs to the pseudouridine synthase TruB family.</text>
</comment>
<evidence type="ECO:0000256" key="2">
    <source>
        <dbReference type="ARBA" id="ARBA00012787"/>
    </source>
</evidence>
<dbReference type="Pfam" id="PF01509">
    <property type="entry name" value="TruB_N"/>
    <property type="match status" value="1"/>
</dbReference>
<evidence type="ECO:0000256" key="3">
    <source>
        <dbReference type="ARBA" id="ARBA00022694"/>
    </source>
</evidence>
<dbReference type="EMBL" id="VRMN01000011">
    <property type="protein sequence ID" value="KAA8491934.1"/>
    <property type="molecule type" value="Genomic_DNA"/>
</dbReference>
<feature type="compositionally biased region" description="Basic and acidic residues" evidence="5">
    <location>
        <begin position="443"/>
        <end position="460"/>
    </location>
</feature>
<dbReference type="GO" id="GO:0006400">
    <property type="term" value="P:tRNA modification"/>
    <property type="evidence" value="ECO:0007669"/>
    <property type="project" value="TreeGrafter"/>
</dbReference>
<keyword evidence="4" id="KW-0413">Isomerase</keyword>
<dbReference type="InterPro" id="IPR014780">
    <property type="entry name" value="tRNA_psdUridine_synth_TruB"/>
</dbReference>
<accession>A0A5J4YMN5</accession>
<feature type="compositionally biased region" description="Basic and acidic residues" evidence="5">
    <location>
        <begin position="392"/>
        <end position="402"/>
    </location>
</feature>
<dbReference type="GO" id="GO:0160148">
    <property type="term" value="F:tRNA pseudouridine(55) synthase activity"/>
    <property type="evidence" value="ECO:0007669"/>
    <property type="project" value="UniProtKB-EC"/>
</dbReference>
<feature type="domain" description="tRNA pseudouridylate synthase B C-terminal" evidence="7">
    <location>
        <begin position="249"/>
        <end position="282"/>
    </location>
</feature>
<keyword evidence="3" id="KW-0819">tRNA processing</keyword>
<evidence type="ECO:0000256" key="4">
    <source>
        <dbReference type="ARBA" id="ARBA00023235"/>
    </source>
</evidence>
<keyword evidence="9" id="KW-1185">Reference proteome</keyword>
<dbReference type="GO" id="GO:1990481">
    <property type="term" value="P:mRNA pseudouridine synthesis"/>
    <property type="evidence" value="ECO:0007669"/>
    <property type="project" value="TreeGrafter"/>
</dbReference>
<dbReference type="EC" id="5.4.99.25" evidence="2"/>
<feature type="region of interest" description="Disordered" evidence="5">
    <location>
        <begin position="347"/>
        <end position="488"/>
    </location>
</feature>
<feature type="compositionally biased region" description="Acidic residues" evidence="5">
    <location>
        <begin position="416"/>
        <end position="442"/>
    </location>
</feature>
<dbReference type="GO" id="GO:0003723">
    <property type="term" value="F:RNA binding"/>
    <property type="evidence" value="ECO:0007669"/>
    <property type="project" value="InterPro"/>
</dbReference>
<dbReference type="InterPro" id="IPR032819">
    <property type="entry name" value="TruB_C"/>
</dbReference>
<dbReference type="Gene3D" id="3.30.2350.10">
    <property type="entry name" value="Pseudouridine synthase"/>
    <property type="match status" value="1"/>
</dbReference>
<organism evidence="8 9">
    <name type="scientific">Porphyridium purpureum</name>
    <name type="common">Red alga</name>
    <name type="synonym">Porphyridium cruentum</name>
    <dbReference type="NCBI Taxonomy" id="35688"/>
    <lineage>
        <taxon>Eukaryota</taxon>
        <taxon>Rhodophyta</taxon>
        <taxon>Bangiophyceae</taxon>
        <taxon>Porphyridiales</taxon>
        <taxon>Porphyridiaceae</taxon>
        <taxon>Porphyridium</taxon>
    </lineage>
</organism>
<dbReference type="InterPro" id="IPR020103">
    <property type="entry name" value="PsdUridine_synth_cat_dom_sf"/>
</dbReference>
<dbReference type="Pfam" id="PF16198">
    <property type="entry name" value="TruB_C_2"/>
    <property type="match status" value="1"/>
</dbReference>
<reference evidence="9" key="1">
    <citation type="journal article" date="2019" name="Nat. Commun.">
        <title>Expansion of phycobilisome linker gene families in mesophilic red algae.</title>
        <authorList>
            <person name="Lee J."/>
            <person name="Kim D."/>
            <person name="Bhattacharya D."/>
            <person name="Yoon H.S."/>
        </authorList>
    </citation>
    <scope>NUCLEOTIDE SEQUENCE [LARGE SCALE GENOMIC DNA]</scope>
    <source>
        <strain evidence="9">CCMP 1328</strain>
    </source>
</reference>
<proteinExistence type="inferred from homology"/>
<feature type="domain" description="Pseudouridine synthase II N-terminal" evidence="6">
    <location>
        <begin position="107"/>
        <end position="248"/>
    </location>
</feature>